<keyword evidence="2" id="KW-0812">Transmembrane</keyword>
<evidence type="ECO:0000313" key="4">
    <source>
        <dbReference type="Proteomes" id="UP000515976"/>
    </source>
</evidence>
<accession>A0A7G9R1F9</accession>
<keyword evidence="4" id="KW-1185">Reference proteome</keyword>
<feature type="region of interest" description="Disordered" evidence="1">
    <location>
        <begin position="119"/>
        <end position="138"/>
    </location>
</feature>
<organism evidence="3 4">
    <name type="scientific">Phycicoccus endophyticus</name>
    <dbReference type="NCBI Taxonomy" id="1690220"/>
    <lineage>
        <taxon>Bacteria</taxon>
        <taxon>Bacillati</taxon>
        <taxon>Actinomycetota</taxon>
        <taxon>Actinomycetes</taxon>
        <taxon>Micrococcales</taxon>
        <taxon>Intrasporangiaceae</taxon>
        <taxon>Phycicoccus</taxon>
    </lineage>
</organism>
<name>A0A7G9R1F9_9MICO</name>
<protein>
    <recommendedName>
        <fullName evidence="5">Tetratricopeptide repeat protein</fullName>
    </recommendedName>
</protein>
<dbReference type="KEGG" id="pei:H9L10_14805"/>
<dbReference type="Proteomes" id="UP000515976">
    <property type="component" value="Chromosome"/>
</dbReference>
<reference evidence="3 4" key="1">
    <citation type="submission" date="2020-08" db="EMBL/GenBank/DDBJ databases">
        <title>Genome sequence of Phycicoccus endophyticus JCM 31784T.</title>
        <authorList>
            <person name="Hyun D.-W."/>
            <person name="Bae J.-W."/>
        </authorList>
    </citation>
    <scope>NUCLEOTIDE SEQUENCE [LARGE SCALE GENOMIC DNA]</scope>
    <source>
        <strain evidence="3 4">JCM 31784</strain>
    </source>
</reference>
<gene>
    <name evidence="3" type="ORF">H9L10_14805</name>
</gene>
<dbReference type="EMBL" id="CP060712">
    <property type="protein sequence ID" value="QNN49434.1"/>
    <property type="molecule type" value="Genomic_DNA"/>
</dbReference>
<evidence type="ECO:0008006" key="5">
    <source>
        <dbReference type="Google" id="ProtNLM"/>
    </source>
</evidence>
<evidence type="ECO:0000313" key="3">
    <source>
        <dbReference type="EMBL" id="QNN49434.1"/>
    </source>
</evidence>
<feature type="transmembrane region" description="Helical" evidence="2">
    <location>
        <begin position="149"/>
        <end position="174"/>
    </location>
</feature>
<dbReference type="RefSeq" id="WP_166099421.1">
    <property type="nucleotide sequence ID" value="NZ_BMMY01000005.1"/>
</dbReference>
<keyword evidence="2" id="KW-0472">Membrane</keyword>
<sequence length="176" mass="18519">MSTADLLAQARSHLEAGQPWKARDLLLARVEATEDTEALVQLGYVLHGMGDLPRAGAMWFAAGVKGPEADVAVAAWREQADDDFAAMWRSLPAGVRAEPRSPRVEALRAKAVLADPRLESPEEPVVRPGELTAPPDLEPAGGGVDAAQVIGWVVAAAFVVCAVIGVVTVLGWIVPS</sequence>
<evidence type="ECO:0000256" key="2">
    <source>
        <dbReference type="SAM" id="Phobius"/>
    </source>
</evidence>
<dbReference type="AlphaFoldDB" id="A0A7G9R1F9"/>
<evidence type="ECO:0000256" key="1">
    <source>
        <dbReference type="SAM" id="MobiDB-lite"/>
    </source>
</evidence>
<keyword evidence="2" id="KW-1133">Transmembrane helix</keyword>
<proteinExistence type="predicted"/>